<evidence type="ECO:0000256" key="5">
    <source>
        <dbReference type="PROSITE-ProRule" id="PRU00087"/>
    </source>
</evidence>
<gene>
    <name evidence="10" type="primary">trim71</name>
    <name evidence="10" type="ORF">AWC38_SpisGene17736</name>
</gene>
<keyword evidence="11" id="KW-1185">Reference proteome</keyword>
<dbReference type="InterPro" id="IPR001258">
    <property type="entry name" value="NHL_repeat"/>
</dbReference>
<evidence type="ECO:0000256" key="4">
    <source>
        <dbReference type="ARBA" id="ARBA00022833"/>
    </source>
</evidence>
<dbReference type="PANTHER" id="PTHR24104">
    <property type="entry name" value="E3 UBIQUITIN-PROTEIN LIGASE NHLRC1-RELATED"/>
    <property type="match status" value="1"/>
</dbReference>
<organism evidence="10 11">
    <name type="scientific">Stylophora pistillata</name>
    <name type="common">Smooth cauliflower coral</name>
    <dbReference type="NCBI Taxonomy" id="50429"/>
    <lineage>
        <taxon>Eukaryota</taxon>
        <taxon>Metazoa</taxon>
        <taxon>Cnidaria</taxon>
        <taxon>Anthozoa</taxon>
        <taxon>Hexacorallia</taxon>
        <taxon>Scleractinia</taxon>
        <taxon>Astrocoeniina</taxon>
        <taxon>Pocilloporidae</taxon>
        <taxon>Stylophora</taxon>
    </lineage>
</organism>
<dbReference type="InterPro" id="IPR041249">
    <property type="entry name" value="HEPN_DZIP3"/>
</dbReference>
<evidence type="ECO:0000256" key="7">
    <source>
        <dbReference type="SAM" id="Coils"/>
    </source>
</evidence>
<dbReference type="Gene3D" id="2.60.40.10">
    <property type="entry name" value="Immunoglobulins"/>
    <property type="match status" value="1"/>
</dbReference>
<feature type="compositionally biased region" description="Basic and acidic residues" evidence="8">
    <location>
        <begin position="1"/>
        <end position="10"/>
    </location>
</feature>
<keyword evidence="2" id="KW-0677">Repeat</keyword>
<dbReference type="OrthoDB" id="6105938at2759"/>
<feature type="region of interest" description="Disordered" evidence="8">
    <location>
        <begin position="1"/>
        <end position="108"/>
    </location>
</feature>
<dbReference type="EMBL" id="LSMT01000441">
    <property type="protein sequence ID" value="PFX17922.1"/>
    <property type="molecule type" value="Genomic_DNA"/>
</dbReference>
<dbReference type="GO" id="GO:0043161">
    <property type="term" value="P:proteasome-mediated ubiquitin-dependent protein catabolic process"/>
    <property type="evidence" value="ECO:0007669"/>
    <property type="project" value="TreeGrafter"/>
</dbReference>
<keyword evidence="3" id="KW-0863">Zinc-finger</keyword>
<dbReference type="CDD" id="cd09275">
    <property type="entry name" value="RNase_HI_RT_DIRS1"/>
    <property type="match status" value="1"/>
</dbReference>
<keyword evidence="4" id="KW-0862">Zinc</keyword>
<evidence type="ECO:0000256" key="8">
    <source>
        <dbReference type="SAM" id="MobiDB-lite"/>
    </source>
</evidence>
<feature type="repeat" description="Filamin" evidence="5">
    <location>
        <begin position="972"/>
        <end position="1074"/>
    </location>
</feature>
<dbReference type="Pfam" id="PF18738">
    <property type="entry name" value="HEPN_DZIP3"/>
    <property type="match status" value="1"/>
</dbReference>
<feature type="coiled-coil region" evidence="7">
    <location>
        <begin position="814"/>
        <end position="841"/>
    </location>
</feature>
<comment type="caution">
    <text evidence="10">The sequence shown here is derived from an EMBL/GenBank/DDBJ whole genome shotgun (WGS) entry which is preliminary data.</text>
</comment>
<dbReference type="GO" id="GO:0061630">
    <property type="term" value="F:ubiquitin protein ligase activity"/>
    <property type="evidence" value="ECO:0007669"/>
    <property type="project" value="TreeGrafter"/>
</dbReference>
<dbReference type="Gene3D" id="2.120.10.30">
    <property type="entry name" value="TolB, C-terminal domain"/>
    <property type="match status" value="1"/>
</dbReference>
<evidence type="ECO:0000313" key="11">
    <source>
        <dbReference type="Proteomes" id="UP000225706"/>
    </source>
</evidence>
<dbReference type="CDD" id="cd05819">
    <property type="entry name" value="NHL"/>
    <property type="match status" value="1"/>
</dbReference>
<dbReference type="InterPro" id="IPR001298">
    <property type="entry name" value="Filamin/ABP280_rpt"/>
</dbReference>
<evidence type="ECO:0000256" key="6">
    <source>
        <dbReference type="PROSITE-ProRule" id="PRU00504"/>
    </source>
</evidence>
<dbReference type="Proteomes" id="UP000225706">
    <property type="component" value="Unassembled WGS sequence"/>
</dbReference>
<accession>A0A2B4RNV4</accession>
<dbReference type="SUPFAM" id="SSF81296">
    <property type="entry name" value="E set domains"/>
    <property type="match status" value="1"/>
</dbReference>
<dbReference type="InterPro" id="IPR013783">
    <property type="entry name" value="Ig-like_fold"/>
</dbReference>
<dbReference type="GO" id="GO:0008270">
    <property type="term" value="F:zinc ion binding"/>
    <property type="evidence" value="ECO:0007669"/>
    <property type="project" value="UniProtKB-KW"/>
</dbReference>
<evidence type="ECO:0000259" key="9">
    <source>
        <dbReference type="Pfam" id="PF18738"/>
    </source>
</evidence>
<dbReference type="SUPFAM" id="SSF101898">
    <property type="entry name" value="NHL repeat"/>
    <property type="match status" value="1"/>
</dbReference>
<name>A0A2B4RNV4_STYPI</name>
<evidence type="ECO:0000256" key="2">
    <source>
        <dbReference type="ARBA" id="ARBA00022737"/>
    </source>
</evidence>
<keyword evidence="1" id="KW-0479">Metal-binding</keyword>
<dbReference type="InterPro" id="IPR014756">
    <property type="entry name" value="Ig_E-set"/>
</dbReference>
<keyword evidence="7" id="KW-0175">Coiled coil</keyword>
<reference evidence="11" key="1">
    <citation type="journal article" date="2017" name="bioRxiv">
        <title>Comparative analysis of the genomes of Stylophora pistillata and Acropora digitifera provides evidence for extensive differences between species of corals.</title>
        <authorList>
            <person name="Voolstra C.R."/>
            <person name="Li Y."/>
            <person name="Liew Y.J."/>
            <person name="Baumgarten S."/>
            <person name="Zoccola D."/>
            <person name="Flot J.-F."/>
            <person name="Tambutte S."/>
            <person name="Allemand D."/>
            <person name="Aranda M."/>
        </authorList>
    </citation>
    <scope>NUCLEOTIDE SEQUENCE [LARGE SCALE GENOMIC DNA]</scope>
</reference>
<evidence type="ECO:0000256" key="1">
    <source>
        <dbReference type="ARBA" id="ARBA00022723"/>
    </source>
</evidence>
<protein>
    <submittedName>
        <fullName evidence="10">E3 ubiquitin-protein ligase TRIM71</fullName>
    </submittedName>
</protein>
<evidence type="ECO:0000313" key="10">
    <source>
        <dbReference type="EMBL" id="PFX17922.1"/>
    </source>
</evidence>
<dbReference type="InterPro" id="IPR011042">
    <property type="entry name" value="6-blade_b-propeller_TolB-like"/>
</dbReference>
<sequence>MADESEKSDENTGDLLSQGPSQPSMDLGVEESAGKPYGSTTRPELPGTKRSAGELDGPGDLVGKSVDSTSASPLAKHFSHDSPFHREIEPAVNIDDPTDESAVKGEYSDSVEASAARWQASEELSTFLGTTRTQLSKFDKRPIVKDYPRPNVDAAFTPRLDSYLPSLMGGLTGPDAELRYIQDKVLDILGPLSTAHEHLLDKLDAPSSIIQFSTEEGTGLMAIIQTSIQLAGHASATISQKRRVAVLSKVNKVYASLGKEAFPDAGKDLFGKGFKSRLKERTETAKAITEAQKVGQQLFRPAPPRGQPYLARGGPWSNLRRGTRQGRWQTRSRPSQPRGRAFPHPQAKPVNKDTYDARVSTGGLWCQSEQFLHINCLELLAGSFAIKCFAKDKTNINIQLLMDNVTALTFINKMGGTKSRALASLSRDLWQWCLQRQIRVSATHIPGILNVTADRESRYHLDSSDRKLCSVMFQTLQNLWGPMELDLFASRLTNQLPRFVSWKPDPHAEAVDAFSLQWNMVRGYAFTPFCRLGRCLSQVRGASASATASGGVGLSDILAMACWSSDSTFKRFYYKPVLHPDASRQSMATATPTVSSTKGTTNYARLCRLLVDAGTQALRDTFDAIHSPANLHTVLAANKATLQSLRKKKVMNATQWGKLFPVIPSSVSSRDFDITLLMVLLRNLCGLPSPAAGWDTLPAVTDVSREADIARVKYYRNTVYGHAECASVDDSMFNACWGDIRDTLVRLGGVKYKAAIDNLATECMDPEVEDHCKELLSQWKKDEDNVKDKLDECGKTRHTHHTKVSIQQATEEEKQRMVKIVEQVKIQITELETQMETTTRLFAISKEKISAARSYAQTTAEELIRFLKEHEKCVVTELDVIEKRQEIDYATQLESMQAAVNELKCSVKNCEEILHRDVSLETLQSQTSDTKKCKSVLKETKMDIYEPCHVHYQLFEEYIRAMKGGTPGDLLYSKTDPSRSFVRDNDLKQPEAGRTKDFDLVTIDSEGEQCYHEIDEIKVTVRSPTGMVLDSKTDSWMPRGTYRVRYTPACDGEHEVTVLVNNQPISGSPWNVSVTPHKYSFFHYFGLPEKARKQFKEPCAVAVDKNKMTIAVADRKEQRVQLYDFCNSGHLSDLGEKGPAAIRLTDPTSVAFTQSGDVIVIASGTMFCFTVRGNFLGCINNRKLQLPFSLSVTSEGRLVVCDTGDNSVKVLSPDGTKLLQSFSDPDCDDSPWKAVFHQDMFFVSYPEAHCVKTFNKDGDFLYDIGKEDAVEGQLSQPRGLAIDTFNNLVVCDKKKKTLNVFKLDGTFLNTATNNNILSCPSSVAALSTNESPWLIIADSKSKCVVMFD</sequence>
<feature type="repeat" description="NHL" evidence="6">
    <location>
        <begin position="1173"/>
        <end position="1214"/>
    </location>
</feature>
<dbReference type="PROSITE" id="PS51125">
    <property type="entry name" value="NHL"/>
    <property type="match status" value="1"/>
</dbReference>
<dbReference type="GO" id="GO:0000209">
    <property type="term" value="P:protein polyubiquitination"/>
    <property type="evidence" value="ECO:0007669"/>
    <property type="project" value="TreeGrafter"/>
</dbReference>
<feature type="region of interest" description="Disordered" evidence="8">
    <location>
        <begin position="299"/>
        <end position="353"/>
    </location>
</feature>
<feature type="compositionally biased region" description="Basic and acidic residues" evidence="8">
    <location>
        <begin position="78"/>
        <end position="89"/>
    </location>
</feature>
<dbReference type="PROSITE" id="PS50194">
    <property type="entry name" value="FILAMIN_REPEAT"/>
    <property type="match status" value="1"/>
</dbReference>
<evidence type="ECO:0000256" key="3">
    <source>
        <dbReference type="ARBA" id="ARBA00022771"/>
    </source>
</evidence>
<feature type="domain" description="DZIP3-like HEPN" evidence="9">
    <location>
        <begin position="628"/>
        <end position="771"/>
    </location>
</feature>
<dbReference type="PANTHER" id="PTHR24104:SF57">
    <property type="entry name" value="BEE-MILK PROTEIN"/>
    <property type="match status" value="1"/>
</dbReference>
<dbReference type="InterPro" id="IPR050952">
    <property type="entry name" value="TRIM-NHL_E3_ligases"/>
</dbReference>
<dbReference type="Pfam" id="PF00630">
    <property type="entry name" value="Filamin"/>
    <property type="match status" value="1"/>
</dbReference>
<dbReference type="InterPro" id="IPR017868">
    <property type="entry name" value="Filamin/ABP280_repeat-like"/>
</dbReference>
<feature type="compositionally biased region" description="Polar residues" evidence="8">
    <location>
        <begin position="14"/>
        <end position="24"/>
    </location>
</feature>
<dbReference type="SMART" id="SM00557">
    <property type="entry name" value="IG_FLMN"/>
    <property type="match status" value="1"/>
</dbReference>
<proteinExistence type="predicted"/>